<protein>
    <submittedName>
        <fullName evidence="6">Leucine-rich repeat-containing protein 15</fullName>
    </submittedName>
</protein>
<evidence type="ECO:0000256" key="3">
    <source>
        <dbReference type="SAM" id="Phobius"/>
    </source>
</evidence>
<keyword evidence="1" id="KW-0433">Leucine-rich repeat</keyword>
<dbReference type="Pfam" id="PF13855">
    <property type="entry name" value="LRR_8"/>
    <property type="match status" value="5"/>
</dbReference>
<dbReference type="InterPro" id="IPR032675">
    <property type="entry name" value="LRR_dom_sf"/>
</dbReference>
<organism evidence="5 6">
    <name type="scientific">Ditylenchus dipsaci</name>
    <dbReference type="NCBI Taxonomy" id="166011"/>
    <lineage>
        <taxon>Eukaryota</taxon>
        <taxon>Metazoa</taxon>
        <taxon>Ecdysozoa</taxon>
        <taxon>Nematoda</taxon>
        <taxon>Chromadorea</taxon>
        <taxon>Rhabditida</taxon>
        <taxon>Tylenchina</taxon>
        <taxon>Tylenchomorpha</taxon>
        <taxon>Sphaerularioidea</taxon>
        <taxon>Anguinidae</taxon>
        <taxon>Anguininae</taxon>
        <taxon>Ditylenchus</taxon>
    </lineage>
</organism>
<keyword evidence="5" id="KW-1185">Reference proteome</keyword>
<dbReference type="WBParaSite" id="jg18837">
    <property type="protein sequence ID" value="jg18837"/>
    <property type="gene ID" value="jg18837"/>
</dbReference>
<dbReference type="FunFam" id="3.80.10.10:FF:001164">
    <property type="entry name" value="GH01279p"/>
    <property type="match status" value="1"/>
</dbReference>
<evidence type="ECO:0000313" key="6">
    <source>
        <dbReference type="WBParaSite" id="jg18837"/>
    </source>
</evidence>
<keyword evidence="3" id="KW-1133">Transmembrane helix</keyword>
<keyword evidence="4" id="KW-0732">Signal</keyword>
<feature type="chain" id="PRO_5036696482" evidence="4">
    <location>
        <begin position="26"/>
        <end position="638"/>
    </location>
</feature>
<dbReference type="PANTHER" id="PTHR45617">
    <property type="entry name" value="LEUCINE RICH REPEAT FAMILY PROTEIN"/>
    <property type="match status" value="1"/>
</dbReference>
<dbReference type="InterPro" id="IPR001611">
    <property type="entry name" value="Leu-rich_rpt"/>
</dbReference>
<keyword evidence="3" id="KW-0812">Transmembrane</keyword>
<evidence type="ECO:0000256" key="4">
    <source>
        <dbReference type="SAM" id="SignalP"/>
    </source>
</evidence>
<evidence type="ECO:0000313" key="5">
    <source>
        <dbReference type="Proteomes" id="UP000887574"/>
    </source>
</evidence>
<evidence type="ECO:0000256" key="2">
    <source>
        <dbReference type="ARBA" id="ARBA00022737"/>
    </source>
</evidence>
<feature type="signal peptide" evidence="4">
    <location>
        <begin position="1"/>
        <end position="25"/>
    </location>
</feature>
<name>A0A915DDW2_9BILA</name>
<proteinExistence type="predicted"/>
<dbReference type="SMART" id="SM00365">
    <property type="entry name" value="LRR_SD22"/>
    <property type="match status" value="8"/>
</dbReference>
<dbReference type="SMART" id="SM00369">
    <property type="entry name" value="LRR_TYP"/>
    <property type="match status" value="12"/>
</dbReference>
<sequence>MRMSRFSINTSFVISFLLLRCHSTAQPNNSTLVDPCAKIEESFQKATTEPGAEPACRCLPHGFEAFGVQDHILLSQDPQNNGIWIGCTQQSMPAVFRALNSLNETISISQMWIWNSLFSILPNNLFANVRPNTLAIENSAVSVFRKGAFSNMKHLKNLRLKNNILKTIESKTFSDLDSLHSLDLSGNKLMALKQGHFDELRQLETLMLSGNQIVSIQDGTFNSLTNVKTLNLENNRLVNITKNTFRGLTNLEVLNLNGNQIAWIDNDAFSEMRHLRNLDLGSNQISELQISNLPALKRLYINKNRVQSLQRVALKELTGLSLLNVDRNKITKVEQQDLSCLHKSPLISLSLAENNITGLECGAFDALPHLTVLSLQHNLLSTLSCTLVGPQGSALIQSILRPLQKLRNLFLSNNLIEIVENGDLNILTSLKSLSLDHNKITKIRRNALKGLGNLTSLFLNTNHLYYLPEGVFDSLNAEKMKSVDLSDNPWECVCEKEWIGKWLTKLATGCKNEVDLKVVEDVPEEPDHSLWITIIASILAVVALVFLVIASYVYMQSNCYPPVPLKNMPQDMMRLIPSQESLLSFPNPIATSDLLKQPPPPMLPISITIKDFEKPDFCGVTQQGLTAAAGDKKRVRFA</sequence>
<dbReference type="Proteomes" id="UP000887574">
    <property type="component" value="Unplaced"/>
</dbReference>
<dbReference type="SUPFAM" id="SSF52058">
    <property type="entry name" value="L domain-like"/>
    <property type="match status" value="1"/>
</dbReference>
<feature type="transmembrane region" description="Helical" evidence="3">
    <location>
        <begin position="530"/>
        <end position="554"/>
    </location>
</feature>
<dbReference type="PROSITE" id="PS51450">
    <property type="entry name" value="LRR"/>
    <property type="match status" value="4"/>
</dbReference>
<reference evidence="6" key="1">
    <citation type="submission" date="2022-11" db="UniProtKB">
        <authorList>
            <consortium name="WormBaseParasite"/>
        </authorList>
    </citation>
    <scope>IDENTIFICATION</scope>
</reference>
<dbReference type="AlphaFoldDB" id="A0A915DDW2"/>
<keyword evidence="2" id="KW-0677">Repeat</keyword>
<dbReference type="Gene3D" id="3.80.10.10">
    <property type="entry name" value="Ribonuclease Inhibitor"/>
    <property type="match status" value="3"/>
</dbReference>
<accession>A0A915DDW2</accession>
<evidence type="ECO:0000256" key="1">
    <source>
        <dbReference type="ARBA" id="ARBA00022614"/>
    </source>
</evidence>
<dbReference type="InterPro" id="IPR003591">
    <property type="entry name" value="Leu-rich_rpt_typical-subtyp"/>
</dbReference>
<keyword evidence="3" id="KW-0472">Membrane</keyword>